<feature type="compositionally biased region" description="Low complexity" evidence="1">
    <location>
        <begin position="43"/>
        <end position="60"/>
    </location>
</feature>
<dbReference type="EMBL" id="CYHA01000004">
    <property type="protein sequence ID" value="CUA84847.1"/>
    <property type="molecule type" value="Genomic_DNA"/>
</dbReference>
<keyword evidence="4" id="KW-1185">Reference proteome</keyword>
<dbReference type="RefSeq" id="WP_055434158.1">
    <property type="nucleotide sequence ID" value="NZ_CYHA01000004.1"/>
</dbReference>
<feature type="compositionally biased region" description="Polar residues" evidence="1">
    <location>
        <begin position="103"/>
        <end position="115"/>
    </location>
</feature>
<name>A0A0K6H1I2_9NEIS</name>
<evidence type="ECO:0000256" key="1">
    <source>
        <dbReference type="SAM" id="MobiDB-lite"/>
    </source>
</evidence>
<keyword evidence="2" id="KW-0732">Signal</keyword>
<feature type="region of interest" description="Disordered" evidence="1">
    <location>
        <begin position="31"/>
        <end position="191"/>
    </location>
</feature>
<evidence type="ECO:0000313" key="3">
    <source>
        <dbReference type="EMBL" id="CUA84847.1"/>
    </source>
</evidence>
<feature type="chain" id="PRO_5005504010" description="Histone H1-like nucleoprotein HC2" evidence="2">
    <location>
        <begin position="31"/>
        <end position="191"/>
    </location>
</feature>
<gene>
    <name evidence="3" type="ORF">Ga0061063_2209</name>
</gene>
<evidence type="ECO:0000256" key="2">
    <source>
        <dbReference type="SAM" id="SignalP"/>
    </source>
</evidence>
<protein>
    <recommendedName>
        <fullName evidence="5">Histone H1-like nucleoprotein HC2</fullName>
    </recommendedName>
</protein>
<dbReference type="STRING" id="375574.GCA_001418035_01998"/>
<sequence length="191" mass="20808">MLNSLTMMPKYFTAMLVSLSMAFTALPSRAETEDAPLPGDFQAAPAPKARPSARPAARPAMVTPATAAPRHARVHKSSRKSTASRHQKRRTLVKQRSSKRSVVAQSVNKRQQGSLKSRKALSRKPSAKQRARLVATRAKARTPLARKKPASVHSKAHTATVRKTAVAPRMLKKSRPTGKGTTPRKLARPAK</sequence>
<dbReference type="Proteomes" id="UP000243535">
    <property type="component" value="Unassembled WGS sequence"/>
</dbReference>
<feature type="compositionally biased region" description="Basic residues" evidence="1">
    <location>
        <begin position="116"/>
        <end position="131"/>
    </location>
</feature>
<evidence type="ECO:0000313" key="4">
    <source>
        <dbReference type="Proteomes" id="UP000243535"/>
    </source>
</evidence>
<feature type="compositionally biased region" description="Basic residues" evidence="1">
    <location>
        <begin position="138"/>
        <end position="156"/>
    </location>
</feature>
<feature type="compositionally biased region" description="Basic residues" evidence="1">
    <location>
        <begin position="70"/>
        <end position="99"/>
    </location>
</feature>
<feature type="signal peptide" evidence="2">
    <location>
        <begin position="1"/>
        <end position="30"/>
    </location>
</feature>
<proteinExistence type="predicted"/>
<evidence type="ECO:0008006" key="5">
    <source>
        <dbReference type="Google" id="ProtNLM"/>
    </source>
</evidence>
<reference evidence="4" key="1">
    <citation type="submission" date="2015-08" db="EMBL/GenBank/DDBJ databases">
        <authorList>
            <person name="Varghese N."/>
        </authorList>
    </citation>
    <scope>NUCLEOTIDE SEQUENCE [LARGE SCALE GENOMIC DNA]</scope>
    <source>
        <strain evidence="4">DSM 17901</strain>
    </source>
</reference>
<dbReference type="AlphaFoldDB" id="A0A0K6H1I2"/>
<accession>A0A0K6H1I2</accession>
<organism evidence="3 4">
    <name type="scientific">Gulbenkiania indica</name>
    <dbReference type="NCBI Taxonomy" id="375574"/>
    <lineage>
        <taxon>Bacteria</taxon>
        <taxon>Pseudomonadati</taxon>
        <taxon>Pseudomonadota</taxon>
        <taxon>Betaproteobacteria</taxon>
        <taxon>Neisseriales</taxon>
        <taxon>Chromobacteriaceae</taxon>
        <taxon>Gulbenkiania</taxon>
    </lineage>
</organism>